<dbReference type="CDD" id="cd06170">
    <property type="entry name" value="LuxR_C_like"/>
    <property type="match status" value="1"/>
</dbReference>
<evidence type="ECO:0000256" key="3">
    <source>
        <dbReference type="ARBA" id="ARBA00023163"/>
    </source>
</evidence>
<reference evidence="6" key="1">
    <citation type="submission" date="2021-08" db="EMBL/GenBank/DDBJ databases">
        <title>Whole genome sequencing of non-tuberculosis mycobacteria type-strains.</title>
        <authorList>
            <person name="Igarashi Y."/>
            <person name="Osugi A."/>
            <person name="Mitarai S."/>
        </authorList>
    </citation>
    <scope>NUCLEOTIDE SEQUENCE</scope>
    <source>
        <strain evidence="6">JCM 30995</strain>
    </source>
</reference>
<organism evidence="6 7">
    <name type="scientific">Mycolicibacter heraklionensis</name>
    <dbReference type="NCBI Taxonomy" id="512402"/>
    <lineage>
        <taxon>Bacteria</taxon>
        <taxon>Bacillati</taxon>
        <taxon>Actinomycetota</taxon>
        <taxon>Actinomycetes</taxon>
        <taxon>Mycobacteriales</taxon>
        <taxon>Mycobacteriaceae</taxon>
        <taxon>Mycolicibacter</taxon>
    </lineage>
</organism>
<proteinExistence type="predicted"/>
<dbReference type="SUPFAM" id="SSF52540">
    <property type="entry name" value="P-loop containing nucleoside triphosphate hydrolases"/>
    <property type="match status" value="1"/>
</dbReference>
<dbReference type="KEGG" id="mher:K3U94_06715"/>
<gene>
    <name evidence="6" type="ORF">K3U94_06715</name>
</gene>
<keyword evidence="2" id="KW-0238">DNA-binding</keyword>
<dbReference type="Pfam" id="PF25872">
    <property type="entry name" value="HTH_77"/>
    <property type="match status" value="1"/>
</dbReference>
<dbReference type="GO" id="GO:0006355">
    <property type="term" value="P:regulation of DNA-templated transcription"/>
    <property type="evidence" value="ECO:0007669"/>
    <property type="project" value="InterPro"/>
</dbReference>
<evidence type="ECO:0000259" key="5">
    <source>
        <dbReference type="PROSITE" id="PS50125"/>
    </source>
</evidence>
<name>A0A9X7ZHE8_9MYCO</name>
<feature type="domain" description="Guanylate cyclase" evidence="5">
    <location>
        <begin position="30"/>
        <end position="142"/>
    </location>
</feature>
<dbReference type="Pfam" id="PF00211">
    <property type="entry name" value="Guanylate_cyc"/>
    <property type="match status" value="1"/>
</dbReference>
<dbReference type="FunFam" id="1.10.10.10:FF:000553">
    <property type="entry name" value="Transcriptional regulator, LuxR family"/>
    <property type="match status" value="1"/>
</dbReference>
<dbReference type="InterPro" id="IPR016032">
    <property type="entry name" value="Sig_transdc_resp-reg_C-effctor"/>
</dbReference>
<dbReference type="EMBL" id="CP080997">
    <property type="protein sequence ID" value="QZA08960.1"/>
    <property type="molecule type" value="Genomic_DNA"/>
</dbReference>
<evidence type="ECO:0000313" key="7">
    <source>
        <dbReference type="Proteomes" id="UP000825008"/>
    </source>
</evidence>
<evidence type="ECO:0000259" key="4">
    <source>
        <dbReference type="PROSITE" id="PS50043"/>
    </source>
</evidence>
<dbReference type="RefSeq" id="WP_220695997.1">
    <property type="nucleotide sequence ID" value="NZ_CP080997.1"/>
</dbReference>
<dbReference type="CDD" id="cd07302">
    <property type="entry name" value="CHD"/>
    <property type="match status" value="1"/>
</dbReference>
<dbReference type="SUPFAM" id="SSF46894">
    <property type="entry name" value="C-terminal effector domain of the bipartite response regulators"/>
    <property type="match status" value="1"/>
</dbReference>
<dbReference type="GO" id="GO:0009190">
    <property type="term" value="P:cyclic nucleotide biosynthetic process"/>
    <property type="evidence" value="ECO:0007669"/>
    <property type="project" value="InterPro"/>
</dbReference>
<dbReference type="PRINTS" id="PR00038">
    <property type="entry name" value="HTHLUXR"/>
</dbReference>
<evidence type="ECO:0000256" key="1">
    <source>
        <dbReference type="ARBA" id="ARBA00023015"/>
    </source>
</evidence>
<keyword evidence="3" id="KW-0804">Transcription</keyword>
<accession>A0A9X7ZHE8</accession>
<dbReference type="Gene3D" id="1.25.40.10">
    <property type="entry name" value="Tetratricopeptide repeat domain"/>
    <property type="match status" value="1"/>
</dbReference>
<dbReference type="Gene3D" id="3.40.50.300">
    <property type="entry name" value="P-loop containing nucleotide triphosphate hydrolases"/>
    <property type="match status" value="1"/>
</dbReference>
<dbReference type="FunFam" id="3.40.50.300:FF:001702">
    <property type="entry name" value="Transcriptional regulator, LuxR family"/>
    <property type="match status" value="1"/>
</dbReference>
<feature type="domain" description="HTH luxR-type" evidence="4">
    <location>
        <begin position="1042"/>
        <end position="1107"/>
    </location>
</feature>
<dbReference type="GO" id="GO:0003677">
    <property type="term" value="F:DNA binding"/>
    <property type="evidence" value="ECO:0007669"/>
    <property type="project" value="UniProtKB-KW"/>
</dbReference>
<dbReference type="PROSITE" id="PS50043">
    <property type="entry name" value="HTH_LUXR_2"/>
    <property type="match status" value="1"/>
</dbReference>
<dbReference type="GO" id="GO:0004016">
    <property type="term" value="F:adenylate cyclase activity"/>
    <property type="evidence" value="ECO:0007669"/>
    <property type="project" value="UniProtKB-ARBA"/>
</dbReference>
<dbReference type="PROSITE" id="PS50125">
    <property type="entry name" value="GUANYLATE_CYCLASE_2"/>
    <property type="match status" value="1"/>
</dbReference>
<dbReference type="SUPFAM" id="SSF55073">
    <property type="entry name" value="Nucleotide cyclase"/>
    <property type="match status" value="1"/>
</dbReference>
<dbReference type="InterPro" id="IPR011990">
    <property type="entry name" value="TPR-like_helical_dom_sf"/>
</dbReference>
<dbReference type="Gene3D" id="1.10.10.10">
    <property type="entry name" value="Winged helix-like DNA-binding domain superfamily/Winged helix DNA-binding domain"/>
    <property type="match status" value="1"/>
</dbReference>
<dbReference type="InterPro" id="IPR027417">
    <property type="entry name" value="P-loop_NTPase"/>
</dbReference>
<evidence type="ECO:0000313" key="6">
    <source>
        <dbReference type="EMBL" id="QZA08960.1"/>
    </source>
</evidence>
<dbReference type="InterPro" id="IPR029787">
    <property type="entry name" value="Nucleotide_cyclase"/>
</dbReference>
<dbReference type="Proteomes" id="UP000825008">
    <property type="component" value="Chromosome"/>
</dbReference>
<dbReference type="Pfam" id="PF00196">
    <property type="entry name" value="GerE"/>
    <property type="match status" value="1"/>
</dbReference>
<dbReference type="InterPro" id="IPR000792">
    <property type="entry name" value="Tscrpt_reg_LuxR_C"/>
</dbReference>
<dbReference type="PROSITE" id="PS00622">
    <property type="entry name" value="HTH_LUXR_1"/>
    <property type="match status" value="1"/>
</dbReference>
<dbReference type="InterPro" id="IPR058852">
    <property type="entry name" value="HTH_77"/>
</dbReference>
<dbReference type="PANTHER" id="PTHR47691">
    <property type="entry name" value="REGULATOR-RELATED"/>
    <property type="match status" value="1"/>
</dbReference>
<dbReference type="SMART" id="SM00421">
    <property type="entry name" value="HTH_LUXR"/>
    <property type="match status" value="1"/>
</dbReference>
<protein>
    <submittedName>
        <fullName evidence="6">LuxR C-terminal-related transcriptional regulator</fullName>
    </submittedName>
</protein>
<dbReference type="Gene3D" id="3.30.70.1230">
    <property type="entry name" value="Nucleotide cyclase"/>
    <property type="match status" value="2"/>
</dbReference>
<evidence type="ECO:0000256" key="2">
    <source>
        <dbReference type="ARBA" id="ARBA00023125"/>
    </source>
</evidence>
<sequence length="1107" mass="119714">MLATMSERTDTPAVNWSELGVSELPTGTVTLLLADVEGSTRLWETQAEQMTAAIARLDRTLTEVLAAHGGVRPVEQGEGDSFVAAFARASDAVACAVELQRAPLAPIRLRIGLHSGEVQLRGQTSEAGNYIGPTINRTARIRDLGHGGQTVLSAITEALVIDRLPAGAWLIELGSYPLRGLPRPERVLQLCHPDLRNDFPPLRASTTVASTHLPPQLTSFIGRGAQIDDVRALLADNRLVTLTGSGGAGKTRLAVQIAGLLADHFADGIWYVDLAPITDPELVPMVAARALGLPDQPDRSAMDTLLRWIGERHLLVVLDNCEHLLDATATLLLGLLGACPRLTFLATSREPIGVDGEVVWRVPSLSLVDEAITLFTDRARHARPDFQVTEDNAAAVTEICRRLDGMPLAIELAAARVRALSLEEILEGLHDRFRLLTGGSRRAVRRQQTLHASVDWSHALLTDPERVLFRRLAAFMDGFHLDAAQFVAGCGAIASHQVLDQLTLLVDKSLVIAENTTGRTRYRMLEMVRQYAMEKLGESGEADAIRARHRDHYTAMAAALDHPPHDGYELMLARADTEIDNLRAAFAWSQENDEPEQALTLASSLLPLWLGRGRIAEGVTWFDTALRDSAARGTELAGPIRARALSDHALLNAWGLALNSLDEAQEAVAIARDLDDQALLARALTACVSIAAYNAEVAAPYFAEAIELARALDDRWRLSQILGWQTYAAAVTGDLNGAFTIGQSGHELADSIGDQFNSRYCRNWQGMARYMQGDLAGEITRCQEMIADADSAGDLLNRFLGLQNLALASAFRCEIGQAEEALAALIETGAELSGVHEGVAHMAVGLVALASGDAAAATVAQERMWHHIGVYSQVAAIFRWCRAETAVALGDLAAAAQWADDGVAATTGWYRMMGLVSRARVAIAQGEPERAQRDLYEALAIAAEMTAQTGVPEAFECLAATVSRAGRTQEAARLFGAAAGIRQRTGAVRFKIHDADWHAWLTALRKSMDDNDFDSAWAEGAALSTADAIGYALRGRGERKRPTNGWTSLTPTELDVARLVSEGLPNKDIAARLFVSPRTVQTHLTHVYTKLGLTSRVQLAQEVARRA</sequence>
<dbReference type="SMART" id="SM00044">
    <property type="entry name" value="CYCc"/>
    <property type="match status" value="1"/>
</dbReference>
<dbReference type="GO" id="GO:0035556">
    <property type="term" value="P:intracellular signal transduction"/>
    <property type="evidence" value="ECO:0007669"/>
    <property type="project" value="InterPro"/>
</dbReference>
<keyword evidence="1" id="KW-0805">Transcription regulation</keyword>
<dbReference type="InterPro" id="IPR001054">
    <property type="entry name" value="A/G_cyclase"/>
</dbReference>
<dbReference type="AlphaFoldDB" id="A0A9X7ZHE8"/>
<dbReference type="SUPFAM" id="SSF48452">
    <property type="entry name" value="TPR-like"/>
    <property type="match status" value="1"/>
</dbReference>
<dbReference type="PANTHER" id="PTHR47691:SF3">
    <property type="entry name" value="HTH-TYPE TRANSCRIPTIONAL REGULATOR RV0890C-RELATED"/>
    <property type="match status" value="1"/>
</dbReference>
<dbReference type="InterPro" id="IPR036388">
    <property type="entry name" value="WH-like_DNA-bd_sf"/>
</dbReference>